<evidence type="ECO:0000256" key="1">
    <source>
        <dbReference type="SAM" id="MobiDB-lite"/>
    </source>
</evidence>
<evidence type="ECO:0000256" key="2">
    <source>
        <dbReference type="SAM" id="Phobius"/>
    </source>
</evidence>
<accession>A0A9P6KBA4</accession>
<dbReference type="AlphaFoldDB" id="A0A9P6KBA4"/>
<gene>
    <name evidence="3" type="ORF">BGW38_005541</name>
</gene>
<comment type="caution">
    <text evidence="3">The sequence shown here is derived from an EMBL/GenBank/DDBJ whole genome shotgun (WGS) entry which is preliminary data.</text>
</comment>
<feature type="non-terminal residue" evidence="3">
    <location>
        <position position="1"/>
    </location>
</feature>
<feature type="region of interest" description="Disordered" evidence="1">
    <location>
        <begin position="1"/>
        <end position="60"/>
    </location>
</feature>
<dbReference type="Proteomes" id="UP000780801">
    <property type="component" value="Unassembled WGS sequence"/>
</dbReference>
<feature type="compositionally biased region" description="Polar residues" evidence="1">
    <location>
        <begin position="1"/>
        <end position="13"/>
    </location>
</feature>
<reference evidence="3" key="1">
    <citation type="journal article" date="2020" name="Fungal Divers.">
        <title>Resolving the Mortierellaceae phylogeny through synthesis of multi-gene phylogenetics and phylogenomics.</title>
        <authorList>
            <person name="Vandepol N."/>
            <person name="Liber J."/>
            <person name="Desiro A."/>
            <person name="Na H."/>
            <person name="Kennedy M."/>
            <person name="Barry K."/>
            <person name="Grigoriev I.V."/>
            <person name="Miller A.N."/>
            <person name="O'Donnell K."/>
            <person name="Stajich J.E."/>
            <person name="Bonito G."/>
        </authorList>
    </citation>
    <scope>NUCLEOTIDE SEQUENCE</scope>
    <source>
        <strain evidence="3">KOD1015</strain>
    </source>
</reference>
<feature type="compositionally biased region" description="Low complexity" evidence="1">
    <location>
        <begin position="14"/>
        <end position="25"/>
    </location>
</feature>
<keyword evidence="2" id="KW-0472">Membrane</keyword>
<feature type="compositionally biased region" description="Basic and acidic residues" evidence="1">
    <location>
        <begin position="26"/>
        <end position="43"/>
    </location>
</feature>
<evidence type="ECO:0000313" key="3">
    <source>
        <dbReference type="EMBL" id="KAF9578588.1"/>
    </source>
</evidence>
<feature type="region of interest" description="Disordered" evidence="1">
    <location>
        <begin position="91"/>
        <end position="110"/>
    </location>
</feature>
<protein>
    <submittedName>
        <fullName evidence="3">Uncharacterized protein</fullName>
    </submittedName>
</protein>
<organism evidence="3 4">
    <name type="scientific">Lunasporangiospora selenospora</name>
    <dbReference type="NCBI Taxonomy" id="979761"/>
    <lineage>
        <taxon>Eukaryota</taxon>
        <taxon>Fungi</taxon>
        <taxon>Fungi incertae sedis</taxon>
        <taxon>Mucoromycota</taxon>
        <taxon>Mortierellomycotina</taxon>
        <taxon>Mortierellomycetes</taxon>
        <taxon>Mortierellales</taxon>
        <taxon>Mortierellaceae</taxon>
        <taxon>Lunasporangiospora</taxon>
    </lineage>
</organism>
<feature type="compositionally biased region" description="Low complexity" evidence="1">
    <location>
        <begin position="101"/>
        <end position="110"/>
    </location>
</feature>
<keyword evidence="2" id="KW-0812">Transmembrane</keyword>
<keyword evidence="2" id="KW-1133">Transmembrane helix</keyword>
<keyword evidence="4" id="KW-1185">Reference proteome</keyword>
<name>A0A9P6KBA4_9FUNG</name>
<sequence>MVQEQAYSTNGNGSATSYTERTSSSAERRSDIFPSWLREEPRHERQKNRSSNLPPKMKPNIRHLKEFCVHPRSYDQAQRVVSTIHTSMSMSSLVQDQAGDPSSPSSLSPPAQIEPVLIKEMCIKDFVQDGLHLYFRHFTHPDQIPGQDMVSRAFAMSLLPVLIIIMTVAQWVVGLIVKVVNCSERGSEIYKSFFNDQMVLLDESDYADPDGIDQAVNELADQTVQDQPVFSYYIANLLLIMSSMAYQRDEKLVAEA</sequence>
<evidence type="ECO:0000313" key="4">
    <source>
        <dbReference type="Proteomes" id="UP000780801"/>
    </source>
</evidence>
<feature type="transmembrane region" description="Helical" evidence="2">
    <location>
        <begin position="153"/>
        <end position="177"/>
    </location>
</feature>
<dbReference type="EMBL" id="JAABOA010003505">
    <property type="protein sequence ID" value="KAF9578588.1"/>
    <property type="molecule type" value="Genomic_DNA"/>
</dbReference>
<proteinExistence type="predicted"/>